<proteinExistence type="predicted"/>
<dbReference type="Proteomes" id="UP001569154">
    <property type="component" value="Unassembled WGS sequence"/>
</dbReference>
<dbReference type="RefSeq" id="WP_181163508.1">
    <property type="nucleotide sequence ID" value="NZ_AJYG02000063.1"/>
</dbReference>
<dbReference type="EMBL" id="JBGONM010000009">
    <property type="protein sequence ID" value="MEZ8080534.1"/>
    <property type="molecule type" value="Genomic_DNA"/>
</dbReference>
<protein>
    <submittedName>
        <fullName evidence="2">Uncharacterized protein</fullName>
    </submittedName>
</protein>
<keyword evidence="3" id="KW-1185">Reference proteome</keyword>
<evidence type="ECO:0000313" key="3">
    <source>
        <dbReference type="Proteomes" id="UP001569154"/>
    </source>
</evidence>
<evidence type="ECO:0000256" key="1">
    <source>
        <dbReference type="SAM" id="MobiDB-lite"/>
    </source>
</evidence>
<gene>
    <name evidence="2" type="ORF">ACED35_05380</name>
</gene>
<feature type="region of interest" description="Disordered" evidence="1">
    <location>
        <begin position="1"/>
        <end position="24"/>
    </location>
</feature>
<evidence type="ECO:0000313" key="2">
    <source>
        <dbReference type="EMBL" id="MEZ8080534.1"/>
    </source>
</evidence>
<organism evidence="2 3">
    <name type="scientific">Enterovibrio norvegicus</name>
    <dbReference type="NCBI Taxonomy" id="188144"/>
    <lineage>
        <taxon>Bacteria</taxon>
        <taxon>Pseudomonadati</taxon>
        <taxon>Pseudomonadota</taxon>
        <taxon>Gammaproteobacteria</taxon>
        <taxon>Vibrionales</taxon>
        <taxon>Vibrionaceae</taxon>
        <taxon>Enterovibrio</taxon>
    </lineage>
</organism>
<reference evidence="2 3" key="1">
    <citation type="submission" date="2024-06" db="EMBL/GenBank/DDBJ databases">
        <authorList>
            <person name="Steensen K."/>
            <person name="Seneca J."/>
            <person name="Bartlau N."/>
            <person name="Yu A.X."/>
            <person name="Polz M.F."/>
        </authorList>
    </citation>
    <scope>NUCLEOTIDE SEQUENCE [LARGE SCALE GENOMIC DNA]</scope>
    <source>
        <strain evidence="2 3">1F260</strain>
    </source>
</reference>
<name>A0ABV4KZA4_9GAMM</name>
<accession>A0ABV4KZA4</accession>
<comment type="caution">
    <text evidence="2">The sequence shown here is derived from an EMBL/GenBank/DDBJ whole genome shotgun (WGS) entry which is preliminary data.</text>
</comment>
<sequence length="55" mass="6293">MNVGKNEEIKAAVEKDKQDKREESCEEMRFVFVIVDEPAGKENAFGDESVNHVHE</sequence>